<dbReference type="InterPro" id="IPR006553">
    <property type="entry name" value="Leu-rich_rpt_Cys-con_subtyp"/>
</dbReference>
<dbReference type="InterPro" id="IPR050648">
    <property type="entry name" value="F-box_LRR-repeat"/>
</dbReference>
<organism evidence="3 4">
    <name type="scientific">Verticillium longisporum</name>
    <name type="common">Verticillium dahliae var. longisporum</name>
    <dbReference type="NCBI Taxonomy" id="100787"/>
    <lineage>
        <taxon>Eukaryota</taxon>
        <taxon>Fungi</taxon>
        <taxon>Dikarya</taxon>
        <taxon>Ascomycota</taxon>
        <taxon>Pezizomycotina</taxon>
        <taxon>Sordariomycetes</taxon>
        <taxon>Hypocreomycetidae</taxon>
        <taxon>Glomerellales</taxon>
        <taxon>Plectosphaerellaceae</taxon>
        <taxon>Verticillium</taxon>
    </lineage>
</organism>
<dbReference type="PANTHER" id="PTHR13382:SF67">
    <property type="entry name" value="SCF E3 UBIQUITIN LIGASE COMPLEX F-BOX PROTEIN POF2"/>
    <property type="match status" value="1"/>
</dbReference>
<feature type="non-terminal residue" evidence="3">
    <location>
        <position position="1"/>
    </location>
</feature>
<dbReference type="SUPFAM" id="SSF52047">
    <property type="entry name" value="RNI-like"/>
    <property type="match status" value="1"/>
</dbReference>
<gene>
    <name evidence="3" type="ORF">BN1708_019176</name>
</gene>
<evidence type="ECO:0000256" key="1">
    <source>
        <dbReference type="ARBA" id="ARBA00022786"/>
    </source>
</evidence>
<accession>A0A0G4MFJ2</accession>
<dbReference type="Pfam" id="PF25372">
    <property type="entry name" value="DUF7885"/>
    <property type="match status" value="1"/>
</dbReference>
<dbReference type="InterPro" id="IPR032675">
    <property type="entry name" value="LRR_dom_sf"/>
</dbReference>
<dbReference type="GO" id="GO:0005737">
    <property type="term" value="C:cytoplasm"/>
    <property type="evidence" value="ECO:0007669"/>
    <property type="project" value="TreeGrafter"/>
</dbReference>
<reference evidence="3 4" key="1">
    <citation type="submission" date="2015-05" db="EMBL/GenBank/DDBJ databases">
        <authorList>
            <person name="Wang D.B."/>
            <person name="Wang M."/>
        </authorList>
    </citation>
    <scope>NUCLEOTIDE SEQUENCE [LARGE SCALE GENOMIC DNA]</scope>
    <source>
        <strain evidence="3">VL1</strain>
    </source>
</reference>
<evidence type="ECO:0000259" key="2">
    <source>
        <dbReference type="Pfam" id="PF25372"/>
    </source>
</evidence>
<dbReference type="SMART" id="SM00367">
    <property type="entry name" value="LRR_CC"/>
    <property type="match status" value="3"/>
</dbReference>
<dbReference type="STRING" id="100787.A0A0G4MFJ2"/>
<feature type="non-terminal residue" evidence="3">
    <location>
        <position position="106"/>
    </location>
</feature>
<sequence>QCNQIQNEPITALVAKGQSLRELRLAGCDLIDDQAFLNLPLGKTYDHLRILDLTSCARLTDAAVSKIIEAAPRLRNLVLAKCRNITDVAVHAIAKLAVKTLVAHCN</sequence>
<proteinExistence type="predicted"/>
<keyword evidence="1" id="KW-0833">Ubl conjugation pathway</keyword>
<dbReference type="PANTHER" id="PTHR13382">
    <property type="entry name" value="MITOCHONDRIAL ATP SYNTHASE COUPLING FACTOR B"/>
    <property type="match status" value="1"/>
</dbReference>
<name>A0A0G4MFJ2_VERLO</name>
<dbReference type="EMBL" id="CVQH01022413">
    <property type="protein sequence ID" value="CRK32977.1"/>
    <property type="molecule type" value="Genomic_DNA"/>
</dbReference>
<evidence type="ECO:0000313" key="3">
    <source>
        <dbReference type="EMBL" id="CRK32977.1"/>
    </source>
</evidence>
<feature type="domain" description="F-box/LRR-repeat protein 15-like leucin rich repeat" evidence="2">
    <location>
        <begin position="8"/>
        <end position="96"/>
    </location>
</feature>
<evidence type="ECO:0000313" key="4">
    <source>
        <dbReference type="Proteomes" id="UP000044602"/>
    </source>
</evidence>
<keyword evidence="4" id="KW-1185">Reference proteome</keyword>
<dbReference type="Gene3D" id="3.80.10.10">
    <property type="entry name" value="Ribonuclease Inhibitor"/>
    <property type="match status" value="1"/>
</dbReference>
<dbReference type="AlphaFoldDB" id="A0A0G4MFJ2"/>
<dbReference type="InterPro" id="IPR057207">
    <property type="entry name" value="FBXL15_LRR"/>
</dbReference>
<protein>
    <recommendedName>
        <fullName evidence="2">F-box/LRR-repeat protein 15-like leucin rich repeat domain-containing protein</fullName>
    </recommendedName>
</protein>
<dbReference type="Proteomes" id="UP000044602">
    <property type="component" value="Unassembled WGS sequence"/>
</dbReference>